<dbReference type="InterPro" id="IPR027396">
    <property type="entry name" value="DsrEFH-like"/>
</dbReference>
<accession>A0A3B1C9K2</accession>
<dbReference type="InterPro" id="IPR003787">
    <property type="entry name" value="Sulphur_relay_DsrE/F-like"/>
</dbReference>
<gene>
    <name evidence="1" type="ORF">MNBD_NITROSPINAE04-2591</name>
</gene>
<proteinExistence type="predicted"/>
<dbReference type="Gene3D" id="3.40.1260.10">
    <property type="entry name" value="DsrEFH-like"/>
    <property type="match status" value="1"/>
</dbReference>
<reference evidence="1" key="1">
    <citation type="submission" date="2018-06" db="EMBL/GenBank/DDBJ databases">
        <authorList>
            <person name="Zhirakovskaya E."/>
        </authorList>
    </citation>
    <scope>NUCLEOTIDE SEQUENCE</scope>
</reference>
<dbReference type="SUPFAM" id="SSF75169">
    <property type="entry name" value="DsrEFH-like"/>
    <property type="match status" value="1"/>
</dbReference>
<name>A0A3B1C9K2_9ZZZZ</name>
<dbReference type="EMBL" id="UOGA01000180">
    <property type="protein sequence ID" value="VAX20558.1"/>
    <property type="molecule type" value="Genomic_DNA"/>
</dbReference>
<dbReference type="AlphaFoldDB" id="A0A3B1C9K2"/>
<sequence>MSSTAKKILFIVTTKDDQTFRAGMLNASNLLASDVPVKFFISQEACNFFTKKFLDAAPEGDVTVKGRLTGALKLGAEIIICRTAIANYGLTADDFIDGVDATKGWMDIVDDQTDLETKVVWVG</sequence>
<evidence type="ECO:0000313" key="1">
    <source>
        <dbReference type="EMBL" id="VAX20558.1"/>
    </source>
</evidence>
<organism evidence="1">
    <name type="scientific">hydrothermal vent metagenome</name>
    <dbReference type="NCBI Taxonomy" id="652676"/>
    <lineage>
        <taxon>unclassified sequences</taxon>
        <taxon>metagenomes</taxon>
        <taxon>ecological metagenomes</taxon>
    </lineage>
</organism>
<protein>
    <submittedName>
        <fullName evidence="1">Uncharacterized protein</fullName>
    </submittedName>
</protein>
<dbReference type="Pfam" id="PF02635">
    <property type="entry name" value="DsrE"/>
    <property type="match status" value="1"/>
</dbReference>